<dbReference type="EMBL" id="FOYO01000001">
    <property type="protein sequence ID" value="SFR33575.1"/>
    <property type="molecule type" value="Genomic_DNA"/>
</dbReference>
<feature type="compositionally biased region" description="Polar residues" evidence="1">
    <location>
        <begin position="9"/>
        <end position="23"/>
    </location>
</feature>
<feature type="compositionally biased region" description="Basic and acidic residues" evidence="1">
    <location>
        <begin position="77"/>
        <end position="99"/>
    </location>
</feature>
<evidence type="ECO:0000256" key="1">
    <source>
        <dbReference type="SAM" id="MobiDB-lite"/>
    </source>
</evidence>
<gene>
    <name evidence="2" type="ORF">SAMN04488002_0346</name>
</gene>
<accession>A0A1I6FUE1</accession>
<feature type="region of interest" description="Disordered" evidence="1">
    <location>
        <begin position="1"/>
        <end position="24"/>
    </location>
</feature>
<dbReference type="AlphaFoldDB" id="A0A1I6FUE1"/>
<dbReference type="RefSeq" id="WP_090211686.1">
    <property type="nucleotide sequence ID" value="NZ_FOYO01000001.1"/>
</dbReference>
<evidence type="ECO:0000313" key="2">
    <source>
        <dbReference type="EMBL" id="SFR33575.1"/>
    </source>
</evidence>
<dbReference type="OrthoDB" id="7847157at2"/>
<name>A0A1I6FUE1_9RHOB</name>
<protein>
    <submittedName>
        <fullName evidence="2">Uncharacterized protein</fullName>
    </submittedName>
</protein>
<sequence>MHQPAEPKGSTQQSEASEPTQAQVKKARMLVSMLGADFAKTSRHPFFKDLARTAVRPLEKNVPPPDMSKALANLVRRLADPKLPRRAESRTDASDDRTPTPEPSLSFQRREAEIMRQHPALIAKHLLALPAAEQLTALRKLRGPAARQVAAYLSELRKSGRA</sequence>
<dbReference type="Proteomes" id="UP000199658">
    <property type="component" value="Unassembled WGS sequence"/>
</dbReference>
<evidence type="ECO:0000313" key="3">
    <source>
        <dbReference type="Proteomes" id="UP000199658"/>
    </source>
</evidence>
<keyword evidence="3" id="KW-1185">Reference proteome</keyword>
<reference evidence="3" key="1">
    <citation type="submission" date="2016-10" db="EMBL/GenBank/DDBJ databases">
        <authorList>
            <person name="Varghese N."/>
            <person name="Submissions S."/>
        </authorList>
    </citation>
    <scope>NUCLEOTIDE SEQUENCE [LARGE SCALE GENOMIC DNA]</scope>
    <source>
        <strain evidence="3">DSM 26921</strain>
    </source>
</reference>
<feature type="region of interest" description="Disordered" evidence="1">
    <location>
        <begin position="76"/>
        <end position="108"/>
    </location>
</feature>
<proteinExistence type="predicted"/>
<organism evidence="2 3">
    <name type="scientific">Litoreibacter janthinus</name>
    <dbReference type="NCBI Taxonomy" id="670154"/>
    <lineage>
        <taxon>Bacteria</taxon>
        <taxon>Pseudomonadati</taxon>
        <taxon>Pseudomonadota</taxon>
        <taxon>Alphaproteobacteria</taxon>
        <taxon>Rhodobacterales</taxon>
        <taxon>Roseobacteraceae</taxon>
        <taxon>Litoreibacter</taxon>
    </lineage>
</organism>